<protein>
    <submittedName>
        <fullName evidence="2">Uncharacterized protein</fullName>
    </submittedName>
</protein>
<feature type="compositionally biased region" description="Polar residues" evidence="1">
    <location>
        <begin position="52"/>
        <end position="62"/>
    </location>
</feature>
<evidence type="ECO:0000256" key="1">
    <source>
        <dbReference type="SAM" id="MobiDB-lite"/>
    </source>
</evidence>
<reference evidence="2 3" key="1">
    <citation type="submission" date="2024-01" db="EMBL/GenBank/DDBJ databases">
        <title>The complete chloroplast genome sequence of Lithospermum erythrorhizon: insights into the phylogenetic relationship among Boraginaceae species and the maternal lineages of purple gromwells.</title>
        <authorList>
            <person name="Okada T."/>
            <person name="Watanabe K."/>
        </authorList>
    </citation>
    <scope>NUCLEOTIDE SEQUENCE [LARGE SCALE GENOMIC DNA]</scope>
</reference>
<organism evidence="2 3">
    <name type="scientific">Lithospermum erythrorhizon</name>
    <name type="common">Purple gromwell</name>
    <name type="synonym">Lithospermum officinale var. erythrorhizon</name>
    <dbReference type="NCBI Taxonomy" id="34254"/>
    <lineage>
        <taxon>Eukaryota</taxon>
        <taxon>Viridiplantae</taxon>
        <taxon>Streptophyta</taxon>
        <taxon>Embryophyta</taxon>
        <taxon>Tracheophyta</taxon>
        <taxon>Spermatophyta</taxon>
        <taxon>Magnoliopsida</taxon>
        <taxon>eudicotyledons</taxon>
        <taxon>Gunneridae</taxon>
        <taxon>Pentapetalae</taxon>
        <taxon>asterids</taxon>
        <taxon>lamiids</taxon>
        <taxon>Boraginales</taxon>
        <taxon>Boraginaceae</taxon>
        <taxon>Boraginoideae</taxon>
        <taxon>Lithospermeae</taxon>
        <taxon>Lithospermum</taxon>
    </lineage>
</organism>
<dbReference type="PANTHER" id="PTHR34191:SF20">
    <property type="entry name" value="LATE EMBRYOGENESIS ABUNDANT PROTEIN (LEA) FAMILY PROTEIN"/>
    <property type="match status" value="1"/>
</dbReference>
<evidence type="ECO:0000313" key="2">
    <source>
        <dbReference type="EMBL" id="GAA0163602.1"/>
    </source>
</evidence>
<dbReference type="Proteomes" id="UP001454036">
    <property type="component" value="Unassembled WGS sequence"/>
</dbReference>
<dbReference type="AlphaFoldDB" id="A0AAV3QNB4"/>
<dbReference type="PANTHER" id="PTHR34191">
    <property type="entry name" value="LATE EMBRYOGENESIS ABUNDANT PROTEIN (LEA) FAMILY PROTEIN"/>
    <property type="match status" value="1"/>
</dbReference>
<evidence type="ECO:0000313" key="3">
    <source>
        <dbReference type="Proteomes" id="UP001454036"/>
    </source>
</evidence>
<keyword evidence="3" id="KW-1185">Reference proteome</keyword>
<dbReference type="EMBL" id="BAABME010004800">
    <property type="protein sequence ID" value="GAA0163602.1"/>
    <property type="molecule type" value="Genomic_DNA"/>
</dbReference>
<comment type="caution">
    <text evidence="2">The sequence shown here is derived from an EMBL/GenBank/DDBJ whole genome shotgun (WGS) entry which is preliminary data.</text>
</comment>
<sequence length="87" mass="9241">MASRQQFNPAQAHGQGQAKAERAAESARSTAHSAVNKAENAAQRTHQKAQEQESGSFLQQTGEKVAHMTQGAVDGVKNTLGIGEQKK</sequence>
<name>A0AAV3QNB4_LITER</name>
<proteinExistence type="predicted"/>
<feature type="region of interest" description="Disordered" evidence="1">
    <location>
        <begin position="1"/>
        <end position="87"/>
    </location>
</feature>
<dbReference type="InterPro" id="IPR039624">
    <property type="entry name" value="LEA1/2/D7/KIN2"/>
</dbReference>
<gene>
    <name evidence="2" type="ORF">LIER_19425</name>
</gene>
<accession>A0AAV3QNB4</accession>